<feature type="region of interest" description="Disordered" evidence="6">
    <location>
        <begin position="203"/>
        <end position="225"/>
    </location>
</feature>
<comment type="subcellular location">
    <subcellularLocation>
        <location evidence="2">Peroxisome membrane</location>
        <topology evidence="2">Peripheral membrane protein</topology>
    </subcellularLocation>
</comment>
<evidence type="ECO:0000313" key="8">
    <source>
        <dbReference type="Proteomes" id="UP000178129"/>
    </source>
</evidence>
<dbReference type="GO" id="GO:0045033">
    <property type="term" value="P:peroxisome inheritance"/>
    <property type="evidence" value="ECO:0007669"/>
    <property type="project" value="InterPro"/>
</dbReference>
<feature type="compositionally biased region" description="Polar residues" evidence="6">
    <location>
        <begin position="354"/>
        <end position="363"/>
    </location>
</feature>
<dbReference type="GO" id="GO:0005780">
    <property type="term" value="C:extrinsic component of intraperoxisomal membrane"/>
    <property type="evidence" value="ECO:0007669"/>
    <property type="project" value="InterPro"/>
</dbReference>
<feature type="region of interest" description="Disordered" evidence="6">
    <location>
        <begin position="431"/>
        <end position="452"/>
    </location>
</feature>
<gene>
    <name evidence="7" type="ORF">RCO7_01943</name>
</gene>
<evidence type="ECO:0000256" key="5">
    <source>
        <dbReference type="ARBA" id="ARBA00023136"/>
    </source>
</evidence>
<organism evidence="7 8">
    <name type="scientific">Rhynchosporium graminicola</name>
    <dbReference type="NCBI Taxonomy" id="2792576"/>
    <lineage>
        <taxon>Eukaryota</taxon>
        <taxon>Fungi</taxon>
        <taxon>Dikarya</taxon>
        <taxon>Ascomycota</taxon>
        <taxon>Pezizomycotina</taxon>
        <taxon>Leotiomycetes</taxon>
        <taxon>Helotiales</taxon>
        <taxon>Ploettnerulaceae</taxon>
        <taxon>Rhynchosporium</taxon>
    </lineage>
</organism>
<protein>
    <recommendedName>
        <fullName evidence="4">Inheritance of peroxisomes protein 1</fullName>
    </recommendedName>
</protein>
<feature type="region of interest" description="Disordered" evidence="6">
    <location>
        <begin position="240"/>
        <end position="280"/>
    </location>
</feature>
<dbReference type="AlphaFoldDB" id="A0A1E1KX97"/>
<keyword evidence="5" id="KW-0472">Membrane</keyword>
<sequence>MATNPAPPTPRRSSSLPVGRLAASSPDPQIEILFTLPSVRIILFTTSSKPSSRPGSSSGLITLEEEPGSLPWTSRVERTIAVGTKDCFWAFLTAPLRSLLITCLGPLRIYRAPGSVAFLNCANALRPILPKSQAWCVDGNSKFVLQIRPPQYWRIEVPNKTTEESAMVEELKKMLEQVLLYEKTACPFQRDFVVTLPDKPATPVKKKPWKPIERPQGDLSPMTSPLLRAITPDYSQIYTSFSESRPSTPCPVADISAPTSRPKSPRTPQKEPKSTVPKSISGIRQALEAAELSTTSETTNTVFVEPSPELEPISRALKPSLLDTPESEYLFGSYAGTDEESDDYSDVTGDTDLTPRSTINAQYESLEVESSKPSKPQSIQNCNRSATAPPLLSLVTSPSSKQRTSSPLRCSTTFETSSDCSSSVESFHSIQSWHSPLGPPSPPASITSSPTATYPYPHENIILPKRQIHSREMSELTVTQIANPWERNTTASKRSNSRSLSPPPRTPPTLILDGSEKSDEEHSDIVTPPTLRPTMRHRATTSSNSRRRALSPLPAAVNLFTPPQRAQRRLRTSRHLPTAIIQKTCEILLSPPSHLFQLMLSIASKIAAGEWRGMLSGHGEAVHWDFEDEYGADALYEDDYCMSLAKTKKQTAKVETPGANATSGSWEVD</sequence>
<feature type="region of interest" description="Disordered" evidence="6">
    <location>
        <begin position="1"/>
        <end position="23"/>
    </location>
</feature>
<feature type="compositionally biased region" description="Basic residues" evidence="6">
    <location>
        <begin position="534"/>
        <end position="549"/>
    </location>
</feature>
<feature type="region of interest" description="Disordered" evidence="6">
    <location>
        <begin position="334"/>
        <end position="410"/>
    </location>
</feature>
<dbReference type="Proteomes" id="UP000178129">
    <property type="component" value="Unassembled WGS sequence"/>
</dbReference>
<dbReference type="EMBL" id="FJUW01000023">
    <property type="protein sequence ID" value="CZT01740.1"/>
    <property type="molecule type" value="Genomic_DNA"/>
</dbReference>
<dbReference type="Pfam" id="PF12634">
    <property type="entry name" value="Inp1"/>
    <property type="match status" value="2"/>
</dbReference>
<evidence type="ECO:0000313" key="7">
    <source>
        <dbReference type="EMBL" id="CZT01740.1"/>
    </source>
</evidence>
<feature type="compositionally biased region" description="Polar residues" evidence="6">
    <location>
        <begin position="479"/>
        <end position="489"/>
    </location>
</feature>
<dbReference type="InterPro" id="IPR024758">
    <property type="entry name" value="Inp1"/>
</dbReference>
<comment type="similarity">
    <text evidence="3">Belongs to the INP1 family.</text>
</comment>
<feature type="compositionally biased region" description="Low complexity" evidence="6">
    <location>
        <begin position="389"/>
        <end position="400"/>
    </location>
</feature>
<comment type="function">
    <text evidence="1">Required for peroxisome inheritance.</text>
</comment>
<name>A0A1E1KX97_9HELO</name>
<comment type="caution">
    <text evidence="7">The sequence shown here is derived from an EMBL/GenBank/DDBJ whole genome shotgun (WGS) entry which is preliminary data.</text>
</comment>
<feature type="region of interest" description="Disordered" evidence="6">
    <location>
        <begin position="479"/>
        <end position="554"/>
    </location>
</feature>
<feature type="compositionally biased region" description="Polar residues" evidence="6">
    <location>
        <begin position="371"/>
        <end position="386"/>
    </location>
</feature>
<evidence type="ECO:0000256" key="2">
    <source>
        <dbReference type="ARBA" id="ARBA00004421"/>
    </source>
</evidence>
<accession>A0A1E1KX97</accession>
<evidence type="ECO:0000256" key="1">
    <source>
        <dbReference type="ARBA" id="ARBA00003594"/>
    </source>
</evidence>
<evidence type="ECO:0000256" key="6">
    <source>
        <dbReference type="SAM" id="MobiDB-lite"/>
    </source>
</evidence>
<feature type="compositionally biased region" description="Low complexity" evidence="6">
    <location>
        <begin position="490"/>
        <end position="500"/>
    </location>
</feature>
<evidence type="ECO:0000256" key="4">
    <source>
        <dbReference type="ARBA" id="ARBA00021397"/>
    </source>
</evidence>
<evidence type="ECO:0000256" key="3">
    <source>
        <dbReference type="ARBA" id="ARBA00010707"/>
    </source>
</evidence>
<keyword evidence="8" id="KW-1185">Reference proteome</keyword>
<proteinExistence type="inferred from homology"/>
<reference evidence="8" key="1">
    <citation type="submission" date="2016-03" db="EMBL/GenBank/DDBJ databases">
        <authorList>
            <person name="Ploux O."/>
        </authorList>
    </citation>
    <scope>NUCLEOTIDE SEQUENCE [LARGE SCALE GENOMIC DNA]</scope>
    <source>
        <strain evidence="8">UK7</strain>
    </source>
</reference>
<dbReference type="InParanoid" id="A0A1E1KX97"/>
<dbReference type="STRING" id="914237.A0A1E1KX97"/>
<feature type="compositionally biased region" description="Basic and acidic residues" evidence="6">
    <location>
        <begin position="514"/>
        <end position="524"/>
    </location>
</feature>
<feature type="compositionally biased region" description="Pro residues" evidence="6">
    <location>
        <begin position="1"/>
        <end position="10"/>
    </location>
</feature>